<keyword evidence="1" id="KW-0285">Flavoprotein</keyword>
<evidence type="ECO:0000256" key="3">
    <source>
        <dbReference type="ARBA" id="ARBA00023002"/>
    </source>
</evidence>
<feature type="domain" description="HpaB/PvcC/4-BUDH N-terminal" evidence="6">
    <location>
        <begin position="5"/>
        <end position="272"/>
    </location>
</feature>
<dbReference type="AlphaFoldDB" id="A0A975GQ26"/>
<evidence type="ECO:0000259" key="5">
    <source>
        <dbReference type="Pfam" id="PF03241"/>
    </source>
</evidence>
<organism evidence="7 8">
    <name type="scientific">Desulfonema magnum</name>
    <dbReference type="NCBI Taxonomy" id="45655"/>
    <lineage>
        <taxon>Bacteria</taxon>
        <taxon>Pseudomonadati</taxon>
        <taxon>Thermodesulfobacteriota</taxon>
        <taxon>Desulfobacteria</taxon>
        <taxon>Desulfobacterales</taxon>
        <taxon>Desulfococcaceae</taxon>
        <taxon>Desulfonema</taxon>
    </lineage>
</organism>
<gene>
    <name evidence="7" type="ORF">dnm_056620</name>
</gene>
<keyword evidence="8" id="KW-1185">Reference proteome</keyword>
<dbReference type="RefSeq" id="WP_207678151.1">
    <property type="nucleotide sequence ID" value="NZ_CP061800.1"/>
</dbReference>
<dbReference type="Gene3D" id="1.10.3140.10">
    <property type="entry name" value="4-hydroxybutyryl-coa dehydratase, domain 1"/>
    <property type="match status" value="1"/>
</dbReference>
<dbReference type="InterPro" id="IPR009100">
    <property type="entry name" value="AcylCoA_DH/oxidase_NM_dom_sf"/>
</dbReference>
<dbReference type="Gene3D" id="1.20.140.10">
    <property type="entry name" value="Butyryl-CoA Dehydrogenase, subunit A, domain 3"/>
    <property type="match status" value="1"/>
</dbReference>
<dbReference type="InterPro" id="IPR036250">
    <property type="entry name" value="AcylCo_DH-like_C"/>
</dbReference>
<evidence type="ECO:0000259" key="6">
    <source>
        <dbReference type="Pfam" id="PF11794"/>
    </source>
</evidence>
<keyword evidence="2 4" id="KW-0274">FAD</keyword>
<keyword evidence="3" id="KW-0560">Oxidoreductase</keyword>
<dbReference type="Pfam" id="PF03241">
    <property type="entry name" value="HpaB"/>
    <property type="match status" value="1"/>
</dbReference>
<proteinExistence type="predicted"/>
<evidence type="ECO:0000256" key="1">
    <source>
        <dbReference type="ARBA" id="ARBA00022630"/>
    </source>
</evidence>
<dbReference type="InterPro" id="IPR024719">
    <property type="entry name" value="HpaB/PvcC/4-BUDH_C"/>
</dbReference>
<protein>
    <submittedName>
        <fullName evidence="7">4-hydroxybutyryl-CoA dehydratase</fullName>
    </submittedName>
</protein>
<dbReference type="PANTHER" id="PTHR36117:SF3">
    <property type="entry name" value="4-HYDROXYPHENYLACETATE 3-MONOOXYGENASE-RELATED"/>
    <property type="match status" value="1"/>
</dbReference>
<dbReference type="InterPro" id="IPR024674">
    <property type="entry name" value="HpaB/PvcC/4-BUDH_N"/>
</dbReference>
<dbReference type="Gene3D" id="2.40.110.10">
    <property type="entry name" value="Butyryl-CoA Dehydrogenase, subunit A, domain 2"/>
    <property type="match status" value="1"/>
</dbReference>
<dbReference type="PIRSF" id="PIRSF000331">
    <property type="entry name" value="HpaA_HpaB"/>
    <property type="match status" value="1"/>
</dbReference>
<dbReference type="GO" id="GO:0016627">
    <property type="term" value="F:oxidoreductase activity, acting on the CH-CH group of donors"/>
    <property type="evidence" value="ECO:0007669"/>
    <property type="project" value="InterPro"/>
</dbReference>
<evidence type="ECO:0000313" key="8">
    <source>
        <dbReference type="Proteomes" id="UP000663722"/>
    </source>
</evidence>
<feature type="binding site" evidence="4">
    <location>
        <position position="191"/>
    </location>
    <ligand>
        <name>FAD</name>
        <dbReference type="ChEBI" id="CHEBI:57692"/>
    </ligand>
</feature>
<dbReference type="EMBL" id="CP061800">
    <property type="protein sequence ID" value="QTA89606.1"/>
    <property type="molecule type" value="Genomic_DNA"/>
</dbReference>
<dbReference type="SUPFAM" id="SSF47203">
    <property type="entry name" value="Acyl-CoA dehydrogenase C-terminal domain-like"/>
    <property type="match status" value="1"/>
</dbReference>
<feature type="domain" description="HpaB/PvcC/4-BUDH C-terminal" evidence="5">
    <location>
        <begin position="281"/>
        <end position="475"/>
    </location>
</feature>
<dbReference type="InterPro" id="IPR046373">
    <property type="entry name" value="Acyl-CoA_Oxase/DH_mid-dom_sf"/>
</dbReference>
<evidence type="ECO:0000313" key="7">
    <source>
        <dbReference type="EMBL" id="QTA89606.1"/>
    </source>
</evidence>
<dbReference type="PANTHER" id="PTHR36117">
    <property type="entry name" value="4-HYDROXYPHENYLACETATE 3-MONOOXYGENASE-RELATED"/>
    <property type="match status" value="1"/>
</dbReference>
<dbReference type="KEGG" id="dmm:dnm_056620"/>
<evidence type="ECO:0000256" key="2">
    <source>
        <dbReference type="ARBA" id="ARBA00022827"/>
    </source>
</evidence>
<reference evidence="7" key="1">
    <citation type="journal article" date="2021" name="Microb. Physiol.">
        <title>Proteogenomic Insights into the Physiology of Marine, Sulfate-Reducing, Filamentous Desulfonema limicola and Desulfonema magnum.</title>
        <authorList>
            <person name="Schnaars V."/>
            <person name="Wohlbrand L."/>
            <person name="Scheve S."/>
            <person name="Hinrichs C."/>
            <person name="Reinhardt R."/>
            <person name="Rabus R."/>
        </authorList>
    </citation>
    <scope>NUCLEOTIDE SEQUENCE</scope>
    <source>
        <strain evidence="7">4be13</strain>
    </source>
</reference>
<dbReference type="Proteomes" id="UP000663722">
    <property type="component" value="Chromosome"/>
</dbReference>
<name>A0A975GQ26_9BACT</name>
<accession>A0A975GQ26</accession>
<dbReference type="SUPFAM" id="SSF56645">
    <property type="entry name" value="Acyl-CoA dehydrogenase NM domain-like"/>
    <property type="match status" value="1"/>
</dbReference>
<evidence type="ECO:0000256" key="4">
    <source>
        <dbReference type="PIRSR" id="PIRSR000331-2"/>
    </source>
</evidence>
<dbReference type="Pfam" id="PF11794">
    <property type="entry name" value="HpaB_N"/>
    <property type="match status" value="1"/>
</dbReference>
<dbReference type="InterPro" id="IPR004925">
    <property type="entry name" value="HpaB/PvcC/4-BUDH"/>
</dbReference>
<sequence>MGLKTKAEYIESLREMNPVVYMFGEKITNVVDNPRIRAGIESTASTYEVAELDEFRDLVITHSPLIDEPVNRFCLPPESIEDLVARVKLNRKLGSWVGTCHQRCTGLDCLSTLSIVTYDVDQKHGTSYNKNFVNFLKYMQKNDLTANAGVTDVKGDRSLGPKAQADEDMYVRVVEKRDDGIVVRGAKVHQTGSLSSHEIIVLPTRAMKPEDKDYAVAFAIPSDAPGLIHVVGRSSLDTRELDGCDTGNMRYSKYCPTLIFNDVFVPWDRVFLCGESEFAVDMVIKFSSFHRQSHGGCKAGKIDCMVGTALTLMDYNGTSKAGHHKQKVIDMIHRAETLYGCCLASSYEGNEQPSGTYFIDTVLANASKIHEGKEMAEATRLMIDVCGGFVADLPSDKDFENPEIGGMLKKYLKAKEGIPVENRIKMFRLAEKLAMESADTISDIHGGGSPEAHRVTIFRESDTKSKIKRAKRLAGIED</sequence>